<organism evidence="1 2">
    <name type="scientific">Nepenthes gracilis</name>
    <name type="common">Slender pitcher plant</name>
    <dbReference type="NCBI Taxonomy" id="150966"/>
    <lineage>
        <taxon>Eukaryota</taxon>
        <taxon>Viridiplantae</taxon>
        <taxon>Streptophyta</taxon>
        <taxon>Embryophyta</taxon>
        <taxon>Tracheophyta</taxon>
        <taxon>Spermatophyta</taxon>
        <taxon>Magnoliopsida</taxon>
        <taxon>eudicotyledons</taxon>
        <taxon>Gunneridae</taxon>
        <taxon>Pentapetalae</taxon>
        <taxon>Caryophyllales</taxon>
        <taxon>Nepenthaceae</taxon>
        <taxon>Nepenthes</taxon>
    </lineage>
</organism>
<reference evidence="1" key="1">
    <citation type="submission" date="2023-05" db="EMBL/GenBank/DDBJ databases">
        <title>Nepenthes gracilis genome sequencing.</title>
        <authorList>
            <person name="Fukushima K."/>
        </authorList>
    </citation>
    <scope>NUCLEOTIDE SEQUENCE</scope>
    <source>
        <strain evidence="1">SING2019-196</strain>
    </source>
</reference>
<accession>A0AAD3XTW0</accession>
<proteinExistence type="predicted"/>
<protein>
    <submittedName>
        <fullName evidence="1">Uncharacterized protein</fullName>
    </submittedName>
</protein>
<dbReference type="Proteomes" id="UP001279734">
    <property type="component" value="Unassembled WGS sequence"/>
</dbReference>
<dbReference type="AlphaFoldDB" id="A0AAD3XTW0"/>
<dbReference type="EMBL" id="BSYO01000017">
    <property type="protein sequence ID" value="GMH17053.1"/>
    <property type="molecule type" value="Genomic_DNA"/>
</dbReference>
<name>A0AAD3XTW0_NEPGR</name>
<evidence type="ECO:0000313" key="2">
    <source>
        <dbReference type="Proteomes" id="UP001279734"/>
    </source>
</evidence>
<comment type="caution">
    <text evidence="1">The sequence shown here is derived from an EMBL/GenBank/DDBJ whole genome shotgun (WGS) entry which is preliminary data.</text>
</comment>
<keyword evidence="2" id="KW-1185">Reference proteome</keyword>
<evidence type="ECO:0000313" key="1">
    <source>
        <dbReference type="EMBL" id="GMH17053.1"/>
    </source>
</evidence>
<gene>
    <name evidence="1" type="ORF">Nepgr_018894</name>
</gene>
<sequence length="126" mass="14640">MKHSCRLMGLCRTLTPLRPYKAQRQTSCKLFLKGLVKRMSTLSLSQIQIPTWAMRRLIRNVCPLLIKIQSLRVNFPWKLKPLALQEVVESRDYLLVSLPYLKTPTWLRCPLVPPSLAFLQPLEVLV</sequence>